<dbReference type="AlphaFoldDB" id="A0A4R4YI89"/>
<dbReference type="PANTHER" id="PTHR43798">
    <property type="entry name" value="MONOACYLGLYCEROL LIPASE"/>
    <property type="match status" value="1"/>
</dbReference>
<proteinExistence type="predicted"/>
<dbReference type="GO" id="GO:0016787">
    <property type="term" value="F:hydrolase activity"/>
    <property type="evidence" value="ECO:0007669"/>
    <property type="project" value="UniProtKB-KW"/>
</dbReference>
<evidence type="ECO:0000259" key="2">
    <source>
        <dbReference type="Pfam" id="PF12697"/>
    </source>
</evidence>
<dbReference type="PANTHER" id="PTHR43798:SF31">
    <property type="entry name" value="AB HYDROLASE SUPERFAMILY PROTEIN YCLE"/>
    <property type="match status" value="1"/>
</dbReference>
<protein>
    <submittedName>
        <fullName evidence="3">Alpha/beta fold hydrolase</fullName>
    </submittedName>
</protein>
<dbReference type="RefSeq" id="WP_132490034.1">
    <property type="nucleotide sequence ID" value="NZ_SMKW01000042.1"/>
</dbReference>
<dbReference type="InterPro" id="IPR050266">
    <property type="entry name" value="AB_hydrolase_sf"/>
</dbReference>
<sequence>MPSTELVSAFRNDEARQRFLRHYESAFRKWPVPREELTVRTSFGRVHVHRSGDGPGTPAVLLHGLAVTSAMWHPNVGALAEHRQVYAVDLLGEQGCSVHEKPIRDWADSAEWIEEVFAELGLDRAHLIGHSHGGWNAANYAVRYPSRLAGLTLLDPLGLGTISIRFPISVLRDLLALAAPRVLASRLSTGTLPTGTDILRLTRAVIRDFKIRLPKAGVLDDDQLRSLTMPTLVLLPEHSPVHDSRAVVARLRALLPAADTEIFPGVGHNFVMTHPELVNDRMVDFLAAAD</sequence>
<dbReference type="InterPro" id="IPR029058">
    <property type="entry name" value="AB_hydrolase_fold"/>
</dbReference>
<name>A0A4R4YI89_9PSEU</name>
<comment type="caution">
    <text evidence="3">The sequence shown here is derived from an EMBL/GenBank/DDBJ whole genome shotgun (WGS) entry which is preliminary data.</text>
</comment>
<dbReference type="InterPro" id="IPR000073">
    <property type="entry name" value="AB_hydrolase_1"/>
</dbReference>
<dbReference type="OrthoDB" id="5513277at2"/>
<keyword evidence="4" id="KW-1185">Reference proteome</keyword>
<keyword evidence="1 3" id="KW-0378">Hydrolase</keyword>
<accession>A0A4R4YI89</accession>
<dbReference type="Pfam" id="PF12697">
    <property type="entry name" value="Abhydrolase_6"/>
    <property type="match status" value="1"/>
</dbReference>
<evidence type="ECO:0000256" key="1">
    <source>
        <dbReference type="ARBA" id="ARBA00022801"/>
    </source>
</evidence>
<dbReference type="Proteomes" id="UP000294947">
    <property type="component" value="Unassembled WGS sequence"/>
</dbReference>
<evidence type="ECO:0000313" key="4">
    <source>
        <dbReference type="Proteomes" id="UP000294947"/>
    </source>
</evidence>
<dbReference type="Gene3D" id="3.40.50.1820">
    <property type="entry name" value="alpha/beta hydrolase"/>
    <property type="match status" value="1"/>
</dbReference>
<dbReference type="EMBL" id="SMKW01000042">
    <property type="protein sequence ID" value="TDD43042.1"/>
    <property type="molecule type" value="Genomic_DNA"/>
</dbReference>
<gene>
    <name evidence="3" type="ORF">E1288_27620</name>
</gene>
<feature type="domain" description="AB hydrolase-1" evidence="2">
    <location>
        <begin position="60"/>
        <end position="280"/>
    </location>
</feature>
<organism evidence="3 4">
    <name type="scientific">Saccharopolyspora elongata</name>
    <dbReference type="NCBI Taxonomy" id="2530387"/>
    <lineage>
        <taxon>Bacteria</taxon>
        <taxon>Bacillati</taxon>
        <taxon>Actinomycetota</taxon>
        <taxon>Actinomycetes</taxon>
        <taxon>Pseudonocardiales</taxon>
        <taxon>Pseudonocardiaceae</taxon>
        <taxon>Saccharopolyspora</taxon>
    </lineage>
</organism>
<evidence type="ECO:0000313" key="3">
    <source>
        <dbReference type="EMBL" id="TDD43042.1"/>
    </source>
</evidence>
<dbReference type="SUPFAM" id="SSF53474">
    <property type="entry name" value="alpha/beta-Hydrolases"/>
    <property type="match status" value="1"/>
</dbReference>
<dbReference type="GO" id="GO:0016020">
    <property type="term" value="C:membrane"/>
    <property type="evidence" value="ECO:0007669"/>
    <property type="project" value="TreeGrafter"/>
</dbReference>
<reference evidence="3 4" key="1">
    <citation type="submission" date="2019-03" db="EMBL/GenBank/DDBJ databases">
        <title>Draft genome sequences of novel Actinobacteria.</title>
        <authorList>
            <person name="Sahin N."/>
            <person name="Ay H."/>
            <person name="Saygin H."/>
        </authorList>
    </citation>
    <scope>NUCLEOTIDE SEQUENCE [LARGE SCALE GENOMIC DNA]</scope>
    <source>
        <strain evidence="3 4">7K502</strain>
    </source>
</reference>